<dbReference type="EMBL" id="QFNK01000193">
    <property type="protein sequence ID" value="PZO83935.1"/>
    <property type="molecule type" value="Genomic_DNA"/>
</dbReference>
<gene>
    <name evidence="2" type="ORF">DI626_08690</name>
</gene>
<evidence type="ECO:0000313" key="3">
    <source>
        <dbReference type="Proteomes" id="UP000249557"/>
    </source>
</evidence>
<comment type="similarity">
    <text evidence="1">Belongs to the UPF0111 family.</text>
</comment>
<dbReference type="InterPro" id="IPR052912">
    <property type="entry name" value="UPF0111_domain"/>
</dbReference>
<evidence type="ECO:0000313" key="2">
    <source>
        <dbReference type="EMBL" id="PZO83935.1"/>
    </source>
</evidence>
<dbReference type="Proteomes" id="UP000249557">
    <property type="component" value="Unassembled WGS sequence"/>
</dbReference>
<protein>
    <recommendedName>
        <fullName evidence="4">Pit accessory protein</fullName>
    </recommendedName>
</protein>
<reference evidence="2 3" key="1">
    <citation type="submission" date="2017-08" db="EMBL/GenBank/DDBJ databases">
        <title>Infants hospitalized years apart are colonized by the same room-sourced microbial strains.</title>
        <authorList>
            <person name="Brooks B."/>
            <person name="Olm M.R."/>
            <person name="Firek B.A."/>
            <person name="Baker R."/>
            <person name="Thomas B.C."/>
            <person name="Morowitz M.J."/>
            <person name="Banfield J.F."/>
        </authorList>
    </citation>
    <scope>NUCLEOTIDE SEQUENCE [LARGE SCALE GENOMIC DNA]</scope>
    <source>
        <strain evidence="2">S2_018_000_R2_104</strain>
    </source>
</reference>
<dbReference type="PANTHER" id="PTHR37298:SF1">
    <property type="entry name" value="UPF0111 PROTEIN YKAA"/>
    <property type="match status" value="1"/>
</dbReference>
<dbReference type="InterPro" id="IPR018445">
    <property type="entry name" value="Put_Phosphate_transp_reg"/>
</dbReference>
<comment type="caution">
    <text evidence="2">The sequence shown here is derived from an EMBL/GenBank/DDBJ whole genome shotgun (WGS) entry which is preliminary data.</text>
</comment>
<accession>A0A2W5BLA8</accession>
<dbReference type="Pfam" id="PF01865">
    <property type="entry name" value="PhoU_div"/>
    <property type="match status" value="1"/>
</dbReference>
<dbReference type="InterPro" id="IPR038078">
    <property type="entry name" value="PhoU-like_sf"/>
</dbReference>
<dbReference type="AlphaFoldDB" id="A0A2W5BLA8"/>
<dbReference type="Gene3D" id="1.20.58.220">
    <property type="entry name" value="Phosphate transport system protein phou homolog 2, domain 2"/>
    <property type="match status" value="1"/>
</dbReference>
<organism evidence="2 3">
    <name type="scientific">Micavibrio aeruginosavorus</name>
    <dbReference type="NCBI Taxonomy" id="349221"/>
    <lineage>
        <taxon>Bacteria</taxon>
        <taxon>Pseudomonadati</taxon>
        <taxon>Bdellovibrionota</taxon>
        <taxon>Bdellovibrionia</taxon>
        <taxon>Bdellovibrionales</taxon>
        <taxon>Pseudobdellovibrionaceae</taxon>
        <taxon>Micavibrio</taxon>
    </lineage>
</organism>
<name>A0A2W5BLA8_9BACT</name>
<sequence length="195" mass="22177">MRELSAQASAATHLLKQFTEATDAAARTQAGQKIAACKAEAKRLSETITREVSLSFITPFDREDIQEFSSHLYKIPKTIDKIRERFELHDIRSDGNDFSRQVDLIVLEAKEMQDIVEALTKKGSEKAIIAKVDVLHELETRGDEVLGDLLKHLFLNTQDARELILRKDIYDMLEKVLDRYRDASAVALQIVLKHS</sequence>
<proteinExistence type="inferred from homology"/>
<evidence type="ECO:0008006" key="4">
    <source>
        <dbReference type="Google" id="ProtNLM"/>
    </source>
</evidence>
<evidence type="ECO:0000256" key="1">
    <source>
        <dbReference type="ARBA" id="ARBA00008591"/>
    </source>
</evidence>
<dbReference type="PANTHER" id="PTHR37298">
    <property type="entry name" value="UPF0111 PROTEIN YKAA"/>
    <property type="match status" value="1"/>
</dbReference>